<dbReference type="InterPro" id="IPR023214">
    <property type="entry name" value="HAD_sf"/>
</dbReference>
<dbReference type="STRING" id="162209.IJ22_08660"/>
<protein>
    <submittedName>
        <fullName evidence="1">Family IIIA HAD phosphatase</fullName>
    </submittedName>
</protein>
<evidence type="ECO:0000313" key="1">
    <source>
        <dbReference type="EMBL" id="ALS21248.1"/>
    </source>
</evidence>
<gene>
    <name evidence="1" type="ORF">IJ22_08660</name>
</gene>
<dbReference type="Gene3D" id="3.40.50.1000">
    <property type="entry name" value="HAD superfamily/HAD-like"/>
    <property type="match status" value="1"/>
</dbReference>
<dbReference type="InterPro" id="IPR036412">
    <property type="entry name" value="HAD-like_sf"/>
</dbReference>
<dbReference type="OrthoDB" id="9787572at2"/>
<evidence type="ECO:0000313" key="2">
    <source>
        <dbReference type="Proteomes" id="UP000061660"/>
    </source>
</evidence>
<dbReference type="PANTHER" id="PTHR19288:SF25">
    <property type="entry name" value="PHOSPHATIDYLGLYCEROPHOSPHATASE GEP4, MITOCHONDRIAL"/>
    <property type="match status" value="1"/>
</dbReference>
<dbReference type="CDD" id="cd16416">
    <property type="entry name" value="HAD_BsYqeG-like"/>
    <property type="match status" value="1"/>
</dbReference>
<name>A0A0U2M217_9BACL</name>
<dbReference type="PATRIC" id="fig|162209.4.peg.925"/>
<keyword evidence="2" id="KW-1185">Reference proteome</keyword>
<dbReference type="Pfam" id="PF13242">
    <property type="entry name" value="Hydrolase_like"/>
    <property type="match status" value="1"/>
</dbReference>
<dbReference type="InterPro" id="IPR010021">
    <property type="entry name" value="PGPP1/Gep4"/>
</dbReference>
<accession>A0A0U2M217</accession>
<reference evidence="1 2" key="2">
    <citation type="journal article" date="2016" name="Genome Announc.">
        <title>Complete Genome Sequences of Two Interactive Moderate Thermophiles, Paenibacillus napthalenovorans 32O-Y and Paenibacillus sp. 32O-W.</title>
        <authorList>
            <person name="Butler R.R.III."/>
            <person name="Wang J."/>
            <person name="Stark B.C."/>
            <person name="Pombert J.F."/>
        </authorList>
    </citation>
    <scope>NUCLEOTIDE SEQUENCE [LARGE SCALE GENOMIC DNA]</scope>
    <source>
        <strain evidence="1 2">32O-Y</strain>
    </source>
</reference>
<dbReference type="NCBIfam" id="TIGR01668">
    <property type="entry name" value="YqeG_hyp_ppase"/>
    <property type="match status" value="1"/>
</dbReference>
<sequence length="164" mass="18515">MLKKLIPRKQVNSIYEIKLDELWEQGYRGIITDLDNTLVGAKAPLATPELIDWLKVVAHVGFQVVVVSNNQRTRVTKFAEPLSLPFIYRAKKPSSASFRKALQMMNLRAEEVVVIGDQMLTDVLGGNRMGLYTILVVPISLGDEGFFTKVNRRIEKAALTIMKR</sequence>
<dbReference type="EMBL" id="CP013652">
    <property type="protein sequence ID" value="ALS21248.1"/>
    <property type="molecule type" value="Genomic_DNA"/>
</dbReference>
<dbReference type="GO" id="GO:0008962">
    <property type="term" value="F:phosphatidylglycerophosphatase activity"/>
    <property type="evidence" value="ECO:0007669"/>
    <property type="project" value="InterPro"/>
</dbReference>
<dbReference type="GO" id="GO:0005737">
    <property type="term" value="C:cytoplasm"/>
    <property type="evidence" value="ECO:0007669"/>
    <property type="project" value="TreeGrafter"/>
</dbReference>
<dbReference type="KEGG" id="pnp:IJ22_08660"/>
<dbReference type="AlphaFoldDB" id="A0A0U2M217"/>
<dbReference type="SUPFAM" id="SSF56784">
    <property type="entry name" value="HAD-like"/>
    <property type="match status" value="1"/>
</dbReference>
<dbReference type="RefSeq" id="WP_062410855.1">
    <property type="nucleotide sequence ID" value="NZ_BJCS01000006.1"/>
</dbReference>
<organism evidence="1 2">
    <name type="scientific">Paenibacillus naphthalenovorans</name>
    <dbReference type="NCBI Taxonomy" id="162209"/>
    <lineage>
        <taxon>Bacteria</taxon>
        <taxon>Bacillati</taxon>
        <taxon>Bacillota</taxon>
        <taxon>Bacilli</taxon>
        <taxon>Bacillales</taxon>
        <taxon>Paenibacillaceae</taxon>
        <taxon>Paenibacillus</taxon>
    </lineage>
</organism>
<dbReference type="NCBIfam" id="TIGR01549">
    <property type="entry name" value="HAD-SF-IA-v1"/>
    <property type="match status" value="1"/>
</dbReference>
<dbReference type="Proteomes" id="UP000061660">
    <property type="component" value="Chromosome"/>
</dbReference>
<reference evidence="2" key="1">
    <citation type="submission" date="2015-12" db="EMBL/GenBank/DDBJ databases">
        <title>Complete genome sequences of two moderately thermophilic Paenibacillus species.</title>
        <authorList>
            <person name="Butler R.III."/>
            <person name="Wang J."/>
            <person name="Stark B.C."/>
            <person name="Pombert J.-F."/>
        </authorList>
    </citation>
    <scope>NUCLEOTIDE SEQUENCE [LARGE SCALE GENOMIC DNA]</scope>
    <source>
        <strain evidence="2">32O-Y</strain>
    </source>
</reference>
<proteinExistence type="predicted"/>
<dbReference type="InterPro" id="IPR006439">
    <property type="entry name" value="HAD-SF_hydro_IA"/>
</dbReference>
<dbReference type="NCBIfam" id="TIGR01662">
    <property type="entry name" value="HAD-SF-IIIA"/>
    <property type="match status" value="1"/>
</dbReference>
<dbReference type="InterPro" id="IPR006549">
    <property type="entry name" value="HAD-SF_hydro_IIIA"/>
</dbReference>
<dbReference type="PANTHER" id="PTHR19288">
    <property type="entry name" value="4-NITROPHENYLPHOSPHATASE-RELATED"/>
    <property type="match status" value="1"/>
</dbReference>